<evidence type="ECO:0000313" key="3">
    <source>
        <dbReference type="Proteomes" id="UP000077521"/>
    </source>
</evidence>
<sequence length="125" mass="13988">MAHSTSSLVRNSSTSWKTPCGGPTAVSTGHERKRYFFNNLRCTNNPLSFLEFNRIAARRAKDVRSALVRPEWVVDVMKVNGPMIFLQEEVASCISTVAKRSACHHAGACHLNSMAETYRKETMKV</sequence>
<dbReference type="Proteomes" id="UP000077521">
    <property type="component" value="Unassembled WGS sequence"/>
</dbReference>
<feature type="region of interest" description="Disordered" evidence="1">
    <location>
        <begin position="1"/>
        <end position="24"/>
    </location>
</feature>
<comment type="caution">
    <text evidence="2">The sequence shown here is derived from an EMBL/GenBank/DDBJ whole genome shotgun (WGS) entry which is preliminary data.</text>
</comment>
<feature type="compositionally biased region" description="Low complexity" evidence="1">
    <location>
        <begin position="1"/>
        <end position="15"/>
    </location>
</feature>
<accession>A0A177TDX6</accession>
<keyword evidence="3" id="KW-1185">Reference proteome</keyword>
<reference evidence="2" key="2">
    <citation type="journal article" date="2019" name="IMA Fungus">
        <title>Genome sequencing and comparison of five Tilletia species to identify candidate genes for the detection of regulated species infecting wheat.</title>
        <authorList>
            <person name="Nguyen H.D.T."/>
            <person name="Sultana T."/>
            <person name="Kesanakurti P."/>
            <person name="Hambleton S."/>
        </authorList>
    </citation>
    <scope>NUCLEOTIDE SEQUENCE</scope>
    <source>
        <strain evidence="2">DAOMC 236416</strain>
    </source>
</reference>
<reference evidence="2" key="1">
    <citation type="submission" date="2016-04" db="EMBL/GenBank/DDBJ databases">
        <authorList>
            <person name="Nguyen H.D."/>
            <person name="Samba Siva P."/>
            <person name="Cullis J."/>
            <person name="Levesque C.A."/>
            <person name="Hambleton S."/>
        </authorList>
    </citation>
    <scope>NUCLEOTIDE SEQUENCE</scope>
    <source>
        <strain evidence="2">DAOMC 236416</strain>
    </source>
</reference>
<evidence type="ECO:0000313" key="2">
    <source>
        <dbReference type="EMBL" id="KAE8235281.1"/>
    </source>
</evidence>
<protein>
    <submittedName>
        <fullName evidence="2">Uncharacterized protein</fullName>
    </submittedName>
</protein>
<proteinExistence type="predicted"/>
<dbReference type="EMBL" id="LWDF02002865">
    <property type="protein sequence ID" value="KAE8235281.1"/>
    <property type="molecule type" value="Genomic_DNA"/>
</dbReference>
<gene>
    <name evidence="2" type="ORF">A4X13_0g9550</name>
</gene>
<evidence type="ECO:0000256" key="1">
    <source>
        <dbReference type="SAM" id="MobiDB-lite"/>
    </source>
</evidence>
<organism evidence="2 3">
    <name type="scientific">Tilletia indica</name>
    <dbReference type="NCBI Taxonomy" id="43049"/>
    <lineage>
        <taxon>Eukaryota</taxon>
        <taxon>Fungi</taxon>
        <taxon>Dikarya</taxon>
        <taxon>Basidiomycota</taxon>
        <taxon>Ustilaginomycotina</taxon>
        <taxon>Exobasidiomycetes</taxon>
        <taxon>Tilletiales</taxon>
        <taxon>Tilletiaceae</taxon>
        <taxon>Tilletia</taxon>
    </lineage>
</organism>
<dbReference type="AlphaFoldDB" id="A0A177TDX6"/>
<name>A0A177TDX6_9BASI</name>